<reference evidence="2 3" key="1">
    <citation type="submission" date="2019-08" db="EMBL/GenBank/DDBJ databases">
        <title>In-depth cultivation of the pig gut microbiome towards novel bacterial diversity and tailored functional studies.</title>
        <authorList>
            <person name="Wylensek D."/>
            <person name="Hitch T.C.A."/>
            <person name="Clavel T."/>
        </authorList>
    </citation>
    <scope>NUCLEOTIDE SEQUENCE [LARGE SCALE GENOMIC DNA]</scope>
    <source>
        <strain evidence="2 3">Oil+RF-744-WCA-WT-13</strain>
    </source>
</reference>
<dbReference type="AlphaFoldDB" id="A0A7X2TPC7"/>
<keyword evidence="1" id="KW-0472">Membrane</keyword>
<feature type="transmembrane region" description="Helical" evidence="1">
    <location>
        <begin position="398"/>
        <end position="414"/>
    </location>
</feature>
<feature type="transmembrane region" description="Helical" evidence="1">
    <location>
        <begin position="169"/>
        <end position="199"/>
    </location>
</feature>
<dbReference type="RefSeq" id="WP_154458375.1">
    <property type="nucleotide sequence ID" value="NZ_VUMV01000006.1"/>
</dbReference>
<feature type="transmembrane region" description="Helical" evidence="1">
    <location>
        <begin position="117"/>
        <end position="138"/>
    </location>
</feature>
<feature type="transmembrane region" description="Helical" evidence="1">
    <location>
        <begin position="262"/>
        <end position="283"/>
    </location>
</feature>
<comment type="caution">
    <text evidence="2">The sequence shown here is derived from an EMBL/GenBank/DDBJ whole genome shotgun (WGS) entry which is preliminary data.</text>
</comment>
<feature type="transmembrane region" description="Helical" evidence="1">
    <location>
        <begin position="370"/>
        <end position="392"/>
    </location>
</feature>
<feature type="transmembrane region" description="Helical" evidence="1">
    <location>
        <begin position="12"/>
        <end position="30"/>
    </location>
</feature>
<dbReference type="EMBL" id="VUMV01000006">
    <property type="protein sequence ID" value="MST82465.1"/>
    <property type="molecule type" value="Genomic_DNA"/>
</dbReference>
<feature type="transmembrane region" description="Helical" evidence="1">
    <location>
        <begin position="205"/>
        <end position="223"/>
    </location>
</feature>
<feature type="transmembrane region" description="Helical" evidence="1">
    <location>
        <begin position="339"/>
        <end position="358"/>
    </location>
</feature>
<evidence type="ECO:0000313" key="2">
    <source>
        <dbReference type="EMBL" id="MST82465.1"/>
    </source>
</evidence>
<keyword evidence="3" id="KW-1185">Reference proteome</keyword>
<dbReference type="Proteomes" id="UP000466864">
    <property type="component" value="Unassembled WGS sequence"/>
</dbReference>
<feature type="transmembrane region" description="Helical" evidence="1">
    <location>
        <begin position="144"/>
        <end position="162"/>
    </location>
</feature>
<evidence type="ECO:0000256" key="1">
    <source>
        <dbReference type="SAM" id="Phobius"/>
    </source>
</evidence>
<gene>
    <name evidence="2" type="ORF">FYJ60_09070</name>
</gene>
<feature type="transmembrane region" description="Helical" evidence="1">
    <location>
        <begin position="73"/>
        <end position="96"/>
    </location>
</feature>
<organism evidence="2 3">
    <name type="scientific">Bilifractor porci</name>
    <dbReference type="NCBI Taxonomy" id="2606636"/>
    <lineage>
        <taxon>Bacteria</taxon>
        <taxon>Bacillati</taxon>
        <taxon>Bacillota</taxon>
        <taxon>Clostridia</taxon>
        <taxon>Lachnospirales</taxon>
        <taxon>Lachnospiraceae</taxon>
        <taxon>Bilifractor</taxon>
    </lineage>
</organism>
<accession>A0A7X2TPC7</accession>
<protein>
    <submittedName>
        <fullName evidence="2">Uncharacterized protein</fullName>
    </submittedName>
</protein>
<keyword evidence="1" id="KW-0812">Transmembrane</keyword>
<feature type="transmembrane region" description="Helical" evidence="1">
    <location>
        <begin position="426"/>
        <end position="448"/>
    </location>
</feature>
<proteinExistence type="predicted"/>
<evidence type="ECO:0000313" key="3">
    <source>
        <dbReference type="Proteomes" id="UP000466864"/>
    </source>
</evidence>
<keyword evidence="1" id="KW-1133">Transmembrane helix</keyword>
<sequence>MIRVQKWIRDNCFSIFLFLAVLILEFRFYYRTSDDKQLYTDFLNAWGSQTFRNVCSQVAAKVSGDVLKWSSRVIINLFANFLVLLFPVWAVCNALVTVLFHARICRIFRAGDTRGRALVLGLMLLMPIEIYRSCGWIVGTVSYYWPVVFLITAFSILLGKSWQHSGKAAAVMLACLIYACNEEIICVAVFLCLWIWLVLHPEDKKIVLVLQAVCVAELLWILFCPGNRIRYSREPDRWFPRFETLSVLHRMEMGFTSTMNRFWLRTCPVSAALGVVLLALAFVRKRSGRMKFLAGVPLAAALAGWAIKENAGRSRICSAIYYSEGQYGSLGLFNYTDPLRYLPLIFYICIGGIILVLLMDLENYSRASIAVSLTLLAVTASRCIMGFTPTIWVSARRTYSLMYWVLILIIGYEYQQISRLDPERKIAPLCLAGTGLCSAFAVMDLMALL</sequence>
<name>A0A7X2TPC7_9FIRM</name>